<evidence type="ECO:0000313" key="2">
    <source>
        <dbReference type="EMBL" id="KKK89805.1"/>
    </source>
</evidence>
<proteinExistence type="predicted"/>
<dbReference type="EMBL" id="LAZR01049371">
    <property type="protein sequence ID" value="KKK89805.1"/>
    <property type="molecule type" value="Genomic_DNA"/>
</dbReference>
<sequence>MKIAEALVRIKDIKGKLSELQRKIDADQLFERVQNEQTIPSIDGLLEDFLDVSEVLSVLKTRITKTNATHGLINKIHEMEKLRSIVSKLELLSRNKQEFVSLRHITYDQPAIPMSTFATYNVEDLIESLEAYRARIRELDLELQRLNWEVDLVK</sequence>
<evidence type="ECO:0000256" key="1">
    <source>
        <dbReference type="SAM" id="Coils"/>
    </source>
</evidence>
<dbReference type="Gene3D" id="6.10.320.10">
    <property type="match status" value="1"/>
</dbReference>
<dbReference type="AlphaFoldDB" id="A0A0F8ZV24"/>
<reference evidence="2" key="1">
    <citation type="journal article" date="2015" name="Nature">
        <title>Complex archaea that bridge the gap between prokaryotes and eukaryotes.</title>
        <authorList>
            <person name="Spang A."/>
            <person name="Saw J.H."/>
            <person name="Jorgensen S.L."/>
            <person name="Zaremba-Niedzwiedzka K."/>
            <person name="Martijn J."/>
            <person name="Lind A.E."/>
            <person name="van Eijk R."/>
            <person name="Schleper C."/>
            <person name="Guy L."/>
            <person name="Ettema T.J."/>
        </authorList>
    </citation>
    <scope>NUCLEOTIDE SEQUENCE</scope>
</reference>
<gene>
    <name evidence="2" type="ORF">LCGC14_2729420</name>
</gene>
<evidence type="ECO:0008006" key="3">
    <source>
        <dbReference type="Google" id="ProtNLM"/>
    </source>
</evidence>
<comment type="caution">
    <text evidence="2">The sequence shown here is derived from an EMBL/GenBank/DDBJ whole genome shotgun (WGS) entry which is preliminary data.</text>
</comment>
<organism evidence="2">
    <name type="scientific">marine sediment metagenome</name>
    <dbReference type="NCBI Taxonomy" id="412755"/>
    <lineage>
        <taxon>unclassified sequences</taxon>
        <taxon>metagenomes</taxon>
        <taxon>ecological metagenomes</taxon>
    </lineage>
</organism>
<dbReference type="InterPro" id="IPR047741">
    <property type="entry name" value="DIP1984-like"/>
</dbReference>
<dbReference type="Pfam" id="PF20935">
    <property type="entry name" value="DUF6847"/>
    <property type="match status" value="1"/>
</dbReference>
<name>A0A0F8ZV24_9ZZZZ</name>
<feature type="coiled-coil region" evidence="1">
    <location>
        <begin position="122"/>
        <end position="149"/>
    </location>
</feature>
<accession>A0A0F8ZV24</accession>
<protein>
    <recommendedName>
        <fullName evidence="3">Septicolysin</fullName>
    </recommendedName>
</protein>
<keyword evidence="1" id="KW-0175">Coiled coil</keyword>